<dbReference type="Gene3D" id="1.10.260.40">
    <property type="entry name" value="lambda repressor-like DNA-binding domains"/>
    <property type="match status" value="1"/>
</dbReference>
<comment type="caution">
    <text evidence="3">The sequence shown here is derived from an EMBL/GenBank/DDBJ whole genome shotgun (WGS) entry which is preliminary data.</text>
</comment>
<dbReference type="InterPro" id="IPR001387">
    <property type="entry name" value="Cro/C1-type_HTH"/>
</dbReference>
<sequence>MNTCAVSIERHFGGDAVQREQLGERIKRLRRGLELGLRETATKLGISASYLSQIETGQLKTPPAPKVLEDLAKLLGDNFDTLLLLAGRVPEDISVKLVSDHVLTTFLRTAGEQGYSGEDLMDLLAQNGRK</sequence>
<evidence type="ECO:0000259" key="2">
    <source>
        <dbReference type="PROSITE" id="PS50943"/>
    </source>
</evidence>
<organism evidence="3 4">
    <name type="scientific">Archangium gephyra</name>
    <dbReference type="NCBI Taxonomy" id="48"/>
    <lineage>
        <taxon>Bacteria</taxon>
        <taxon>Pseudomonadati</taxon>
        <taxon>Myxococcota</taxon>
        <taxon>Myxococcia</taxon>
        <taxon>Myxococcales</taxon>
        <taxon>Cystobacterineae</taxon>
        <taxon>Archangiaceae</taxon>
        <taxon>Archangium</taxon>
    </lineage>
</organism>
<name>A0A2W5T3H7_9BACT</name>
<dbReference type="PANTHER" id="PTHR46797:SF1">
    <property type="entry name" value="METHYLPHOSPHONATE SYNTHASE"/>
    <property type="match status" value="1"/>
</dbReference>
<evidence type="ECO:0000313" key="3">
    <source>
        <dbReference type="EMBL" id="PZR09632.1"/>
    </source>
</evidence>
<dbReference type="Proteomes" id="UP000249061">
    <property type="component" value="Unassembled WGS sequence"/>
</dbReference>
<dbReference type="GO" id="GO:0003677">
    <property type="term" value="F:DNA binding"/>
    <property type="evidence" value="ECO:0007669"/>
    <property type="project" value="UniProtKB-KW"/>
</dbReference>
<protein>
    <submittedName>
        <fullName evidence="3">XRE family transcriptional regulator</fullName>
    </submittedName>
</protein>
<gene>
    <name evidence="3" type="ORF">DI536_22110</name>
</gene>
<evidence type="ECO:0000256" key="1">
    <source>
        <dbReference type="ARBA" id="ARBA00023125"/>
    </source>
</evidence>
<reference evidence="3 4" key="1">
    <citation type="submission" date="2017-08" db="EMBL/GenBank/DDBJ databases">
        <title>Infants hospitalized years apart are colonized by the same room-sourced microbial strains.</title>
        <authorList>
            <person name="Brooks B."/>
            <person name="Olm M.R."/>
            <person name="Firek B.A."/>
            <person name="Baker R."/>
            <person name="Thomas B.C."/>
            <person name="Morowitz M.J."/>
            <person name="Banfield J.F."/>
        </authorList>
    </citation>
    <scope>NUCLEOTIDE SEQUENCE [LARGE SCALE GENOMIC DNA]</scope>
    <source>
        <strain evidence="3">S2_003_000_R2_14</strain>
    </source>
</reference>
<dbReference type="GO" id="GO:0003700">
    <property type="term" value="F:DNA-binding transcription factor activity"/>
    <property type="evidence" value="ECO:0007669"/>
    <property type="project" value="TreeGrafter"/>
</dbReference>
<dbReference type="SMART" id="SM00530">
    <property type="entry name" value="HTH_XRE"/>
    <property type="match status" value="1"/>
</dbReference>
<dbReference type="PANTHER" id="PTHR46797">
    <property type="entry name" value="HTH-TYPE TRANSCRIPTIONAL REGULATOR"/>
    <property type="match status" value="1"/>
</dbReference>
<dbReference type="EMBL" id="QFQP01000020">
    <property type="protein sequence ID" value="PZR09632.1"/>
    <property type="molecule type" value="Genomic_DNA"/>
</dbReference>
<keyword evidence="1" id="KW-0238">DNA-binding</keyword>
<proteinExistence type="predicted"/>
<dbReference type="CDD" id="cd00093">
    <property type="entry name" value="HTH_XRE"/>
    <property type="match status" value="1"/>
</dbReference>
<dbReference type="GO" id="GO:0005829">
    <property type="term" value="C:cytosol"/>
    <property type="evidence" value="ECO:0007669"/>
    <property type="project" value="TreeGrafter"/>
</dbReference>
<dbReference type="InterPro" id="IPR050807">
    <property type="entry name" value="TransReg_Diox_bact_type"/>
</dbReference>
<feature type="domain" description="HTH cro/C1-type" evidence="2">
    <location>
        <begin position="26"/>
        <end position="82"/>
    </location>
</feature>
<dbReference type="AlphaFoldDB" id="A0A2W5T3H7"/>
<evidence type="ECO:0000313" key="4">
    <source>
        <dbReference type="Proteomes" id="UP000249061"/>
    </source>
</evidence>
<dbReference type="InterPro" id="IPR010982">
    <property type="entry name" value="Lambda_DNA-bd_dom_sf"/>
</dbReference>
<accession>A0A2W5T3H7</accession>
<dbReference type="SUPFAM" id="SSF47413">
    <property type="entry name" value="lambda repressor-like DNA-binding domains"/>
    <property type="match status" value="1"/>
</dbReference>
<dbReference type="PROSITE" id="PS50943">
    <property type="entry name" value="HTH_CROC1"/>
    <property type="match status" value="1"/>
</dbReference>
<dbReference type="Pfam" id="PF12844">
    <property type="entry name" value="HTH_19"/>
    <property type="match status" value="1"/>
</dbReference>